<dbReference type="PANTHER" id="PTHR48027">
    <property type="entry name" value="HETEROGENEOUS NUCLEAR RIBONUCLEOPROTEIN 87F-RELATED"/>
    <property type="match status" value="1"/>
</dbReference>
<dbReference type="InterPro" id="IPR035979">
    <property type="entry name" value="RBD_domain_sf"/>
</dbReference>
<dbReference type="EMBL" id="CAJVQA010000438">
    <property type="protein sequence ID" value="CAG8474707.1"/>
    <property type="molecule type" value="Genomic_DNA"/>
</dbReference>
<name>A0A9N8W2B1_9GLOM</name>
<dbReference type="SUPFAM" id="SSF54928">
    <property type="entry name" value="RNA-binding domain, RBD"/>
    <property type="match status" value="1"/>
</dbReference>
<dbReference type="GO" id="GO:0003723">
    <property type="term" value="F:RNA binding"/>
    <property type="evidence" value="ECO:0007669"/>
    <property type="project" value="UniProtKB-UniRule"/>
</dbReference>
<dbReference type="Gene3D" id="3.30.70.330">
    <property type="match status" value="1"/>
</dbReference>
<dbReference type="Proteomes" id="UP000789759">
    <property type="component" value="Unassembled WGS sequence"/>
</dbReference>
<feature type="compositionally biased region" description="Low complexity" evidence="3">
    <location>
        <begin position="82"/>
        <end position="103"/>
    </location>
</feature>
<dbReference type="PROSITE" id="PS50102">
    <property type="entry name" value="RRM"/>
    <property type="match status" value="1"/>
</dbReference>
<comment type="caution">
    <text evidence="5">The sequence shown here is derived from an EMBL/GenBank/DDBJ whole genome shotgun (WGS) entry which is preliminary data.</text>
</comment>
<organism evidence="5 6">
    <name type="scientific">Cetraspora pellucida</name>
    <dbReference type="NCBI Taxonomy" id="1433469"/>
    <lineage>
        <taxon>Eukaryota</taxon>
        <taxon>Fungi</taxon>
        <taxon>Fungi incertae sedis</taxon>
        <taxon>Mucoromycota</taxon>
        <taxon>Glomeromycotina</taxon>
        <taxon>Glomeromycetes</taxon>
        <taxon>Diversisporales</taxon>
        <taxon>Gigasporaceae</taxon>
        <taxon>Cetraspora</taxon>
    </lineage>
</organism>
<accession>A0A9N8W2B1</accession>
<evidence type="ECO:0000313" key="6">
    <source>
        <dbReference type="Proteomes" id="UP000789759"/>
    </source>
</evidence>
<feature type="region of interest" description="Disordered" evidence="3">
    <location>
        <begin position="75"/>
        <end position="105"/>
    </location>
</feature>
<evidence type="ECO:0000313" key="5">
    <source>
        <dbReference type="EMBL" id="CAG8474707.1"/>
    </source>
</evidence>
<dbReference type="SMART" id="SM00360">
    <property type="entry name" value="RRM"/>
    <property type="match status" value="1"/>
</dbReference>
<evidence type="ECO:0000256" key="3">
    <source>
        <dbReference type="SAM" id="MobiDB-lite"/>
    </source>
</evidence>
<dbReference type="CDD" id="cd21608">
    <property type="entry name" value="RRM2_NsCP33_like"/>
    <property type="match status" value="1"/>
</dbReference>
<dbReference type="InterPro" id="IPR052462">
    <property type="entry name" value="SLIRP/GR-RBP-like"/>
</dbReference>
<reference evidence="5" key="1">
    <citation type="submission" date="2021-06" db="EMBL/GenBank/DDBJ databases">
        <authorList>
            <person name="Kallberg Y."/>
            <person name="Tangrot J."/>
            <person name="Rosling A."/>
        </authorList>
    </citation>
    <scope>NUCLEOTIDE SEQUENCE</scope>
    <source>
        <strain evidence="5">FL966</strain>
    </source>
</reference>
<feature type="domain" description="RRM" evidence="4">
    <location>
        <begin position="3"/>
        <end position="81"/>
    </location>
</feature>
<dbReference type="InterPro" id="IPR012677">
    <property type="entry name" value="Nucleotide-bd_a/b_plait_sf"/>
</dbReference>
<evidence type="ECO:0000256" key="2">
    <source>
        <dbReference type="PROSITE-ProRule" id="PRU00176"/>
    </source>
</evidence>
<dbReference type="Pfam" id="PF00076">
    <property type="entry name" value="RRM_1"/>
    <property type="match status" value="1"/>
</dbReference>
<dbReference type="InterPro" id="IPR000504">
    <property type="entry name" value="RRM_dom"/>
</dbReference>
<evidence type="ECO:0000256" key="1">
    <source>
        <dbReference type="ARBA" id="ARBA00022884"/>
    </source>
</evidence>
<sequence length="165" mass="18962">MSVKLFVGGLAWGTDDRSLRSRFEEFGTVEDAVVIRDRDTGRSRGFGFVTYSSNEEAEVAIQNLNEQEFEGRTIKVDRASERSSSSSSRNGGGNNFNNGNNYRSSRDNTDEFYEYENQRLDLMFHVELLSLHNIILEDKESQKENIEFKIDYHIVFLVSDEDGYS</sequence>
<proteinExistence type="predicted"/>
<dbReference type="AlphaFoldDB" id="A0A9N8W2B1"/>
<dbReference type="OrthoDB" id="439808at2759"/>
<gene>
    <name evidence="5" type="ORF">CPELLU_LOCUS1240</name>
</gene>
<protein>
    <submittedName>
        <fullName evidence="5">8276_t:CDS:1</fullName>
    </submittedName>
</protein>
<keyword evidence="6" id="KW-1185">Reference proteome</keyword>
<dbReference type="InterPro" id="IPR048289">
    <property type="entry name" value="RRM2_NsCP33-like"/>
</dbReference>
<evidence type="ECO:0000259" key="4">
    <source>
        <dbReference type="PROSITE" id="PS50102"/>
    </source>
</evidence>
<keyword evidence="1 2" id="KW-0694">RNA-binding</keyword>